<keyword evidence="4" id="KW-1185">Reference proteome</keyword>
<feature type="transmembrane region" description="Helical" evidence="1">
    <location>
        <begin position="226"/>
        <end position="248"/>
    </location>
</feature>
<reference evidence="3 4" key="1">
    <citation type="submission" date="2019-01" db="EMBL/GenBank/DDBJ databases">
        <authorList>
            <person name="Brito A."/>
        </authorList>
    </citation>
    <scope>NUCLEOTIDE SEQUENCE [LARGE SCALE GENOMIC DNA]</scope>
    <source>
        <strain evidence="3">1</strain>
    </source>
</reference>
<accession>A0A563W3Q7</accession>
<feature type="transmembrane region" description="Helical" evidence="1">
    <location>
        <begin position="138"/>
        <end position="163"/>
    </location>
</feature>
<keyword evidence="1" id="KW-1133">Transmembrane helix</keyword>
<feature type="transmembrane region" description="Helical" evidence="1">
    <location>
        <begin position="27"/>
        <end position="45"/>
    </location>
</feature>
<feature type="transmembrane region" description="Helical" evidence="1">
    <location>
        <begin position="51"/>
        <end position="69"/>
    </location>
</feature>
<feature type="transmembrane region" description="Helical" evidence="1">
    <location>
        <begin position="348"/>
        <end position="368"/>
    </location>
</feature>
<dbReference type="NCBIfam" id="TIGR02123">
    <property type="entry name" value="TRAP_fused"/>
    <property type="match status" value="1"/>
</dbReference>
<feature type="domain" description="TRAP C4-dicarboxylate transport system permease DctM subunit" evidence="2">
    <location>
        <begin position="123"/>
        <end position="548"/>
    </location>
</feature>
<dbReference type="AlphaFoldDB" id="A0A563W3Q7"/>
<dbReference type="RefSeq" id="WP_144867577.1">
    <property type="nucleotide sequence ID" value="NZ_LR213832.1"/>
</dbReference>
<organism evidence="3 4">
    <name type="scientific">Hyella patelloides LEGE 07179</name>
    <dbReference type="NCBI Taxonomy" id="945734"/>
    <lineage>
        <taxon>Bacteria</taxon>
        <taxon>Bacillati</taxon>
        <taxon>Cyanobacteriota</taxon>
        <taxon>Cyanophyceae</taxon>
        <taxon>Pleurocapsales</taxon>
        <taxon>Hyellaceae</taxon>
        <taxon>Hyella</taxon>
    </lineage>
</organism>
<dbReference type="Pfam" id="PF06808">
    <property type="entry name" value="DctM"/>
    <property type="match status" value="1"/>
</dbReference>
<feature type="transmembrane region" description="Helical" evidence="1">
    <location>
        <begin position="448"/>
        <end position="475"/>
    </location>
</feature>
<dbReference type="PANTHER" id="PTHR43849:SF2">
    <property type="entry name" value="BLL3936 PROTEIN"/>
    <property type="match status" value="1"/>
</dbReference>
<dbReference type="EMBL" id="CAACVJ010000681">
    <property type="protein sequence ID" value="VEP18314.1"/>
    <property type="molecule type" value="Genomic_DNA"/>
</dbReference>
<dbReference type="InterPro" id="IPR010656">
    <property type="entry name" value="DctM"/>
</dbReference>
<dbReference type="Proteomes" id="UP000320055">
    <property type="component" value="Unassembled WGS sequence"/>
</dbReference>
<evidence type="ECO:0000313" key="4">
    <source>
        <dbReference type="Proteomes" id="UP000320055"/>
    </source>
</evidence>
<gene>
    <name evidence="3" type="ORF">H1P_740026</name>
</gene>
<feature type="transmembrane region" description="Helical" evidence="1">
    <location>
        <begin position="562"/>
        <end position="582"/>
    </location>
</feature>
<feature type="transmembrane region" description="Helical" evidence="1">
    <location>
        <begin position="482"/>
        <end position="500"/>
    </location>
</feature>
<feature type="transmembrane region" description="Helical" evidence="1">
    <location>
        <begin position="306"/>
        <end position="328"/>
    </location>
</feature>
<evidence type="ECO:0000256" key="1">
    <source>
        <dbReference type="SAM" id="Phobius"/>
    </source>
</evidence>
<sequence>MHKSTATENKTSETPARVTLSEKLQSLLYCLAIATSLFHLWVNTFGTLSEFWRNSLHLGLLGAMGFLAYPLRPKNPSRWSSIIDIGFSTLMLVVAVYFILAENFLIERNLELTIFDSVIGIVAIVLTLELARRTTGVIVPLLSVFFLSYILWWGKLIEGLFYFRGMRLNRILYRMSFSDQGLFGITTSISSTSVFMFVLFASFLLKSGGTDFIIKLSKALTGKIAGGSALVAVAASGLMGTISGSAVANTVSTGSITIPLMKRTGFKADFAAGVETAASVGGQLMPPVMGAGAFIMSQWTGLPYQTIVSVAFLPALMYFATIGFYVWLEAQKNQLEAIEETSPSIVQIIRPGIPFILPIVVLVGLLILGYTPTYAAGYSILVTIVSSWLSDRPMKLKDILDALAIGAKNMVVTGILLIAAGLIIGSIATTGMSITLSQVLIDWSGGNLLLALISIALASLVLGMGLPVTAAYIMLAVLAAPALENMGISLLAAHLIIFWLSQDSNVTPPVCLAAYAAAGIAETSPLKTAISAWKLAKGLYIMPLLFAFTALIDGSWSERLVVFVFGLLGLFILTTAITGYCFRPLNIGSRIALFGLSLLIFLLMQ</sequence>
<feature type="transmembrane region" description="Helical" evidence="1">
    <location>
        <begin position="183"/>
        <end position="205"/>
    </location>
</feature>
<evidence type="ECO:0000313" key="3">
    <source>
        <dbReference type="EMBL" id="VEP18314.1"/>
    </source>
</evidence>
<dbReference type="InterPro" id="IPR011853">
    <property type="entry name" value="TRAP_DctM-Dct_fused"/>
</dbReference>
<evidence type="ECO:0000259" key="2">
    <source>
        <dbReference type="Pfam" id="PF06808"/>
    </source>
</evidence>
<feature type="transmembrane region" description="Helical" evidence="1">
    <location>
        <begin position="587"/>
        <end position="604"/>
    </location>
</feature>
<feature type="transmembrane region" description="Helical" evidence="1">
    <location>
        <begin position="538"/>
        <end position="556"/>
    </location>
</feature>
<dbReference type="OrthoDB" id="9759894at2"/>
<proteinExistence type="predicted"/>
<keyword evidence="1" id="KW-0812">Transmembrane</keyword>
<keyword evidence="1" id="KW-0472">Membrane</keyword>
<feature type="transmembrane region" description="Helical" evidence="1">
    <location>
        <begin position="411"/>
        <end position="436"/>
    </location>
</feature>
<protein>
    <submittedName>
        <fullName evidence="3">TRAP-type transport system, permease component</fullName>
    </submittedName>
</protein>
<name>A0A563W3Q7_9CYAN</name>
<feature type="transmembrane region" description="Helical" evidence="1">
    <location>
        <begin position="81"/>
        <end position="100"/>
    </location>
</feature>
<dbReference type="PANTHER" id="PTHR43849">
    <property type="entry name" value="BLL3936 PROTEIN"/>
    <property type="match status" value="1"/>
</dbReference>
<feature type="transmembrane region" description="Helical" evidence="1">
    <location>
        <begin position="112"/>
        <end position="131"/>
    </location>
</feature>
<feature type="transmembrane region" description="Helical" evidence="1">
    <location>
        <begin position="374"/>
        <end position="390"/>
    </location>
</feature>